<dbReference type="AlphaFoldDB" id="A0A1F5FB17"/>
<dbReference type="Pfam" id="PF13692">
    <property type="entry name" value="Glyco_trans_1_4"/>
    <property type="match status" value="1"/>
</dbReference>
<evidence type="ECO:0000313" key="2">
    <source>
        <dbReference type="Proteomes" id="UP000177187"/>
    </source>
</evidence>
<name>A0A1F5FB17_9BACT</name>
<accession>A0A1F5FB17</accession>
<dbReference type="Proteomes" id="UP000177187">
    <property type="component" value="Unassembled WGS sequence"/>
</dbReference>
<dbReference type="PANTHER" id="PTHR12526:SF600">
    <property type="entry name" value="GLYCOSYL TRANSFERASE GROUP 1"/>
    <property type="match status" value="1"/>
</dbReference>
<gene>
    <name evidence="1" type="ORF">A2Y64_04620</name>
</gene>
<comment type="caution">
    <text evidence="1">The sequence shown here is derived from an EMBL/GenBank/DDBJ whole genome shotgun (WGS) entry which is preliminary data.</text>
</comment>
<sequence>MLCVSTLMPYPPVGGGESKFFHLLREASRFHEVDLLLFPPAEPRREDIEGLRPHARSIRIEPYKPRAGIRDKLRSLISPYPFSIVAYREPSEASYAPGTPSYAPGKSPVRGAVKRALSLDRYDLLHVEGCFLGGAIVGLRTPPRLILPHDAIYRNYMENLKLAPWRRKPTLALDLLKFRRLEPRLYGYYDAVGMCTTVEARAVKKLNPALHVGVVSNGADPCTSAPDPQVEEFPSLVFSGSFDYPPNELAALRLMGRIAPPLRRRWPKLTVFIVGNRPTRRMERAAARNPGNIITGRVESVPEWLARGSVYCSPLSYGVGFKNKVPEAWAAARPLVATPKTMEGIEFIPGRDALVAETDADLVRACAMLLDDADRRRKIGESGRKRIDERYNWPLLAKDLLELYDYVAAKPANTR</sequence>
<dbReference type="SUPFAM" id="SSF53756">
    <property type="entry name" value="UDP-Glycosyltransferase/glycogen phosphorylase"/>
    <property type="match status" value="1"/>
</dbReference>
<dbReference type="EMBL" id="MFAF01000066">
    <property type="protein sequence ID" value="OGD76782.1"/>
    <property type="molecule type" value="Genomic_DNA"/>
</dbReference>
<dbReference type="PANTHER" id="PTHR12526">
    <property type="entry name" value="GLYCOSYLTRANSFERASE"/>
    <property type="match status" value="1"/>
</dbReference>
<evidence type="ECO:0008006" key="3">
    <source>
        <dbReference type="Google" id="ProtNLM"/>
    </source>
</evidence>
<protein>
    <recommendedName>
        <fullName evidence="3">Glycosyltransferase subfamily 4-like N-terminal domain-containing protein</fullName>
    </recommendedName>
</protein>
<dbReference type="GO" id="GO:0016757">
    <property type="term" value="F:glycosyltransferase activity"/>
    <property type="evidence" value="ECO:0007669"/>
    <property type="project" value="TreeGrafter"/>
</dbReference>
<evidence type="ECO:0000313" key="1">
    <source>
        <dbReference type="EMBL" id="OGD76782.1"/>
    </source>
</evidence>
<reference evidence="1 2" key="1">
    <citation type="journal article" date="2016" name="Nat. Commun.">
        <title>Thousands of microbial genomes shed light on interconnected biogeochemical processes in an aquifer system.</title>
        <authorList>
            <person name="Anantharaman K."/>
            <person name="Brown C.T."/>
            <person name="Hug L.A."/>
            <person name="Sharon I."/>
            <person name="Castelle C.J."/>
            <person name="Probst A.J."/>
            <person name="Thomas B.C."/>
            <person name="Singh A."/>
            <person name="Wilkins M.J."/>
            <person name="Karaoz U."/>
            <person name="Brodie E.L."/>
            <person name="Williams K.H."/>
            <person name="Hubbard S.S."/>
            <person name="Banfield J.F."/>
        </authorList>
    </citation>
    <scope>NUCLEOTIDE SEQUENCE [LARGE SCALE GENOMIC DNA]</scope>
</reference>
<dbReference type="Gene3D" id="3.40.50.2000">
    <property type="entry name" value="Glycogen Phosphorylase B"/>
    <property type="match status" value="2"/>
</dbReference>
<proteinExistence type="predicted"/>
<dbReference type="STRING" id="1817816.A2Y64_04620"/>
<dbReference type="CDD" id="cd03801">
    <property type="entry name" value="GT4_PimA-like"/>
    <property type="match status" value="1"/>
</dbReference>
<organism evidence="1 2">
    <name type="scientific">Candidatus Coatesbacteria bacterium RBG_13_66_14</name>
    <dbReference type="NCBI Taxonomy" id="1817816"/>
    <lineage>
        <taxon>Bacteria</taxon>
        <taxon>Candidatus Coatesiibacteriota</taxon>
    </lineage>
</organism>